<evidence type="ECO:0000256" key="2">
    <source>
        <dbReference type="ARBA" id="ARBA00022723"/>
    </source>
</evidence>
<feature type="transmembrane region" description="Helical" evidence="6">
    <location>
        <begin position="65"/>
        <end position="89"/>
    </location>
</feature>
<dbReference type="Proteomes" id="UP001236507">
    <property type="component" value="Unassembled WGS sequence"/>
</dbReference>
<organism evidence="8 9">
    <name type="scientific">Flectobacillus roseus</name>
    <dbReference type="NCBI Taxonomy" id="502259"/>
    <lineage>
        <taxon>Bacteria</taxon>
        <taxon>Pseudomonadati</taxon>
        <taxon>Bacteroidota</taxon>
        <taxon>Cytophagia</taxon>
        <taxon>Cytophagales</taxon>
        <taxon>Flectobacillaceae</taxon>
        <taxon>Flectobacillus</taxon>
    </lineage>
</organism>
<keyword evidence="5" id="KW-0411">Iron-sulfur</keyword>
<dbReference type="PROSITE" id="PS00198">
    <property type="entry name" value="4FE4S_FER_1"/>
    <property type="match status" value="2"/>
</dbReference>
<evidence type="ECO:0000313" key="8">
    <source>
        <dbReference type="EMBL" id="MDI9860185.1"/>
    </source>
</evidence>
<dbReference type="Pfam" id="PF13187">
    <property type="entry name" value="Fer4_9"/>
    <property type="match status" value="1"/>
</dbReference>
<evidence type="ECO:0000256" key="6">
    <source>
        <dbReference type="SAM" id="Phobius"/>
    </source>
</evidence>
<feature type="domain" description="4Fe-4S ferredoxin-type" evidence="7">
    <location>
        <begin position="365"/>
        <end position="395"/>
    </location>
</feature>
<keyword evidence="3" id="KW-0560">Oxidoreductase</keyword>
<evidence type="ECO:0000256" key="1">
    <source>
        <dbReference type="ARBA" id="ARBA00022485"/>
    </source>
</evidence>
<keyword evidence="2" id="KW-0479">Metal-binding</keyword>
<name>A0ABT6Y9G8_9BACT</name>
<evidence type="ECO:0000259" key="7">
    <source>
        <dbReference type="PROSITE" id="PS51379"/>
    </source>
</evidence>
<keyword evidence="1" id="KW-0004">4Fe-4S</keyword>
<dbReference type="InterPro" id="IPR036197">
    <property type="entry name" value="NarG-like_sf"/>
</dbReference>
<dbReference type="Gene3D" id="1.20.950.20">
    <property type="entry name" value="Transmembrane di-heme cytochromes, Chain C"/>
    <property type="match status" value="1"/>
</dbReference>
<dbReference type="SUPFAM" id="SSF46548">
    <property type="entry name" value="alpha-helical ferredoxin"/>
    <property type="match status" value="1"/>
</dbReference>
<dbReference type="InterPro" id="IPR017896">
    <property type="entry name" value="4Fe4S_Fe-S-bd"/>
</dbReference>
<keyword evidence="9" id="KW-1185">Reference proteome</keyword>
<dbReference type="InterPro" id="IPR017900">
    <property type="entry name" value="4Fe4S_Fe_S_CS"/>
</dbReference>
<comment type="caution">
    <text evidence="8">The sequence shown here is derived from an EMBL/GenBank/DDBJ whole genome shotgun (WGS) entry which is preliminary data.</text>
</comment>
<keyword evidence="6" id="KW-0812">Transmembrane</keyword>
<dbReference type="SUPFAM" id="SSF103501">
    <property type="entry name" value="Respiratory nitrate reductase 1 gamma chain"/>
    <property type="match status" value="1"/>
</dbReference>
<accession>A0ABT6Y9G8</accession>
<reference evidence="8 9" key="1">
    <citation type="submission" date="2023-05" db="EMBL/GenBank/DDBJ databases">
        <title>Novel species of genus Flectobacillus isolated from stream in China.</title>
        <authorList>
            <person name="Lu H."/>
        </authorList>
    </citation>
    <scope>NUCLEOTIDE SEQUENCE [LARGE SCALE GENOMIC DNA]</scope>
    <source>
        <strain evidence="8 9">KCTC 42575</strain>
    </source>
</reference>
<feature type="transmembrane region" description="Helical" evidence="6">
    <location>
        <begin position="109"/>
        <end position="130"/>
    </location>
</feature>
<feature type="domain" description="4Fe-4S ferredoxin-type" evidence="7">
    <location>
        <begin position="300"/>
        <end position="329"/>
    </location>
</feature>
<evidence type="ECO:0000256" key="4">
    <source>
        <dbReference type="ARBA" id="ARBA00023004"/>
    </source>
</evidence>
<gene>
    <name evidence="8" type="ORF">QM524_13280</name>
</gene>
<dbReference type="PANTHER" id="PTHR43255:SF1">
    <property type="entry name" value="IRON-SULFUR-BINDING OXIDOREDUCTASE FADF-RELATED"/>
    <property type="match status" value="1"/>
</dbReference>
<keyword evidence="6" id="KW-0472">Membrane</keyword>
<sequence length="442" mass="50143">MQVVQQILFLLALAAAGYFIGQRIKTIRNTILLGRDEDRSDRPEERRAMMLRIAFGQQKMFDRPLIGLMHFVIYAGFLLINVEVLEIVLDGLLGTHRLFAPILGDTYPLLINFFETMAFGVLVVCVIFLVRRNITKVERLQANRHRELSGFPEIDANTILFSEIILMFFLLSMNAADSVLQSRGVEHYHPVGTFAFSGFLKPIFEGWNTTALIAYERLAWWLHILGILAFAAYVTYSKHLHIFLAFPNTYFSNLEAKGQMANMPSVTQEVKIMLGLEQPASDAPAEIARFGAKDIKDLTWKNLMDAYSCTECGRCTSQCPANLTGKALSPRKIMMDTRDRLEEVGRNMTQNKGQFVDDGKSLYGDYISAEELRACTTCNACVQECPINISPLDIILQLRRYQIMEESDAPGSWNAMFSNLENNQAPWKFSPADRFNWAQKEG</sequence>
<feature type="transmembrane region" description="Helical" evidence="6">
    <location>
        <begin position="6"/>
        <end position="21"/>
    </location>
</feature>
<keyword evidence="4" id="KW-0408">Iron</keyword>
<dbReference type="Gene3D" id="1.10.1060.10">
    <property type="entry name" value="Alpha-helical ferredoxin"/>
    <property type="match status" value="1"/>
</dbReference>
<proteinExistence type="predicted"/>
<dbReference type="EMBL" id="JASHIF010000010">
    <property type="protein sequence ID" value="MDI9860185.1"/>
    <property type="molecule type" value="Genomic_DNA"/>
</dbReference>
<dbReference type="RefSeq" id="WP_283344975.1">
    <property type="nucleotide sequence ID" value="NZ_JASHIF010000010.1"/>
</dbReference>
<dbReference type="InterPro" id="IPR051460">
    <property type="entry name" value="HdrC_iron-sulfur_subunit"/>
</dbReference>
<keyword evidence="6" id="KW-1133">Transmembrane helix</keyword>
<dbReference type="PANTHER" id="PTHR43255">
    <property type="entry name" value="IRON-SULFUR-BINDING OXIDOREDUCTASE FADF-RELATED-RELATED"/>
    <property type="match status" value="1"/>
</dbReference>
<feature type="transmembrane region" description="Helical" evidence="6">
    <location>
        <begin position="218"/>
        <end position="236"/>
    </location>
</feature>
<protein>
    <submittedName>
        <fullName evidence="8">(Fe-S)-binding protein</fullName>
    </submittedName>
</protein>
<evidence type="ECO:0000256" key="5">
    <source>
        <dbReference type="ARBA" id="ARBA00023014"/>
    </source>
</evidence>
<evidence type="ECO:0000313" key="9">
    <source>
        <dbReference type="Proteomes" id="UP001236507"/>
    </source>
</evidence>
<dbReference type="PROSITE" id="PS51379">
    <property type="entry name" value="4FE4S_FER_2"/>
    <property type="match status" value="2"/>
</dbReference>
<evidence type="ECO:0000256" key="3">
    <source>
        <dbReference type="ARBA" id="ARBA00023002"/>
    </source>
</evidence>
<dbReference type="InterPro" id="IPR009051">
    <property type="entry name" value="Helical_ferredxn"/>
</dbReference>